<proteinExistence type="predicted"/>
<sequence>MRTILFHNPSAGDEDHSQEELVALLRASGLQVELHGTKGDTLRQGLDTPAGLILVAGGDGTLGRVATGLERRDLRLAVLPLGTANNLARALGPWPSARHFAEGWAEAAHRHLNLAVVEAAGGPAPFQRRRFVEAMGFGAFAQAVEVADETGTSGVEAGRDAFRRVLLDAEPRQARVTVNGQQELVETLLIEVMNIPLFGPNLVLAQDADPGDGLLDVVTLPPARRQAMLDWLEAPASGPPPVDIRRGATAAIDWPGGHLRLDDEPLDWPGPVSLAFRVEPEPLTFLIPPACLAAPQKASAP</sequence>
<dbReference type="Gene3D" id="3.40.50.10330">
    <property type="entry name" value="Probable inorganic polyphosphate/atp-NAD kinase, domain 1"/>
    <property type="match status" value="1"/>
</dbReference>
<dbReference type="SUPFAM" id="SSF111331">
    <property type="entry name" value="NAD kinase/diacylglycerol kinase-like"/>
    <property type="match status" value="1"/>
</dbReference>
<dbReference type="InterPro" id="IPR045540">
    <property type="entry name" value="YegS/DAGK_C"/>
</dbReference>
<evidence type="ECO:0000313" key="7">
    <source>
        <dbReference type="Proteomes" id="UP001518990"/>
    </source>
</evidence>
<gene>
    <name evidence="6" type="ORF">IAI60_20400</name>
</gene>
<name>A0ABS3KHN2_9PROT</name>
<keyword evidence="4" id="KW-0067">ATP-binding</keyword>
<feature type="domain" description="DAGKc" evidence="5">
    <location>
        <begin position="1"/>
        <end position="121"/>
    </location>
</feature>
<dbReference type="RefSeq" id="WP_207450620.1">
    <property type="nucleotide sequence ID" value="NZ_CP061091.1"/>
</dbReference>
<dbReference type="InterPro" id="IPR016064">
    <property type="entry name" value="NAD/diacylglycerol_kinase_sf"/>
</dbReference>
<evidence type="ECO:0000256" key="2">
    <source>
        <dbReference type="ARBA" id="ARBA00022741"/>
    </source>
</evidence>
<evidence type="ECO:0000256" key="1">
    <source>
        <dbReference type="ARBA" id="ARBA00022679"/>
    </source>
</evidence>
<keyword evidence="3" id="KW-0418">Kinase</keyword>
<dbReference type="InterPro" id="IPR050187">
    <property type="entry name" value="Lipid_Phosphate_FormReg"/>
</dbReference>
<dbReference type="Gene3D" id="2.60.200.40">
    <property type="match status" value="1"/>
</dbReference>
<dbReference type="Proteomes" id="UP001518990">
    <property type="component" value="Unassembled WGS sequence"/>
</dbReference>
<keyword evidence="7" id="KW-1185">Reference proteome</keyword>
<dbReference type="Pfam" id="PF00781">
    <property type="entry name" value="DAGK_cat"/>
    <property type="match status" value="1"/>
</dbReference>
<protein>
    <recommendedName>
        <fullName evidence="5">DAGKc domain-containing protein</fullName>
    </recommendedName>
</protein>
<evidence type="ECO:0000259" key="5">
    <source>
        <dbReference type="PROSITE" id="PS50146"/>
    </source>
</evidence>
<evidence type="ECO:0000313" key="6">
    <source>
        <dbReference type="EMBL" id="MBO1076975.1"/>
    </source>
</evidence>
<evidence type="ECO:0000256" key="3">
    <source>
        <dbReference type="ARBA" id="ARBA00022777"/>
    </source>
</evidence>
<dbReference type="EMBL" id="JACTNF010000036">
    <property type="protein sequence ID" value="MBO1076975.1"/>
    <property type="molecule type" value="Genomic_DNA"/>
</dbReference>
<organism evidence="6 7">
    <name type="scientific">Roseomonas marmotae</name>
    <dbReference type="NCBI Taxonomy" id="2768161"/>
    <lineage>
        <taxon>Bacteria</taxon>
        <taxon>Pseudomonadati</taxon>
        <taxon>Pseudomonadota</taxon>
        <taxon>Alphaproteobacteria</taxon>
        <taxon>Acetobacterales</taxon>
        <taxon>Roseomonadaceae</taxon>
        <taxon>Roseomonas</taxon>
    </lineage>
</organism>
<accession>A0ABS3KHN2</accession>
<keyword evidence="2" id="KW-0547">Nucleotide-binding</keyword>
<comment type="caution">
    <text evidence="6">The sequence shown here is derived from an EMBL/GenBank/DDBJ whole genome shotgun (WGS) entry which is preliminary data.</text>
</comment>
<dbReference type="PANTHER" id="PTHR12358">
    <property type="entry name" value="SPHINGOSINE KINASE"/>
    <property type="match status" value="1"/>
</dbReference>
<reference evidence="6 7" key="1">
    <citation type="submission" date="2020-09" db="EMBL/GenBank/DDBJ databases">
        <title>Roseomonas.</title>
        <authorList>
            <person name="Zhu W."/>
        </authorList>
    </citation>
    <scope>NUCLEOTIDE SEQUENCE [LARGE SCALE GENOMIC DNA]</scope>
    <source>
        <strain evidence="6 7">1311</strain>
    </source>
</reference>
<keyword evidence="1" id="KW-0808">Transferase</keyword>
<evidence type="ECO:0000256" key="4">
    <source>
        <dbReference type="ARBA" id="ARBA00022840"/>
    </source>
</evidence>
<dbReference type="InterPro" id="IPR001206">
    <property type="entry name" value="Diacylglycerol_kinase_cat_dom"/>
</dbReference>
<dbReference type="InterPro" id="IPR017438">
    <property type="entry name" value="ATP-NAD_kinase_N"/>
</dbReference>
<dbReference type="SMART" id="SM00046">
    <property type="entry name" value="DAGKc"/>
    <property type="match status" value="1"/>
</dbReference>
<dbReference type="PROSITE" id="PS50146">
    <property type="entry name" value="DAGK"/>
    <property type="match status" value="1"/>
</dbReference>
<dbReference type="Pfam" id="PF19279">
    <property type="entry name" value="YegS_C"/>
    <property type="match status" value="1"/>
</dbReference>
<dbReference type="PANTHER" id="PTHR12358:SF54">
    <property type="entry name" value="SPHINGOSINE KINASE RELATED PROTEIN"/>
    <property type="match status" value="1"/>
</dbReference>